<evidence type="ECO:0000256" key="5">
    <source>
        <dbReference type="ARBA" id="ARBA00022827"/>
    </source>
</evidence>
<dbReference type="InterPro" id="IPR002938">
    <property type="entry name" value="FAD-bd"/>
</dbReference>
<dbReference type="PANTHER" id="PTHR43876">
    <property type="entry name" value="UBIQUINONE BIOSYNTHESIS MONOOXYGENASE COQ6, MITOCHONDRIAL"/>
    <property type="match status" value="1"/>
</dbReference>
<dbReference type="AlphaFoldDB" id="A0A249A159"/>
<accession>A0A249A159</accession>
<reference evidence="13 14" key="2">
    <citation type="journal article" date="2019" name="Vet. Microbiol.">
        <title>Genetic characterization of susceptible and multi-drug resistant Mannheimia haemolytica isolated from high-risk stocker calves prior to and after antimicrobial metaphylaxis.</title>
        <authorList>
            <person name="Snyder E.R."/>
            <person name="Alvarez-Narvaez S."/>
            <person name="Credille B.C."/>
        </authorList>
    </citation>
    <scope>NUCLEOTIDE SEQUENCE [LARGE SCALE GENOMIC DNA]</scope>
    <source>
        <strain evidence="11 13">UGA-R5-128-1</strain>
        <strain evidence="10 14">UGA-R7-163-1</strain>
    </source>
</reference>
<keyword evidence="6 11" id="KW-0560">Oxidoreductase</keyword>
<name>A0A249A159_MANHA</name>
<dbReference type="PROSITE" id="PS01304">
    <property type="entry name" value="UBIH"/>
    <property type="match status" value="1"/>
</dbReference>
<evidence type="ECO:0000313" key="9">
    <source>
        <dbReference type="EMBL" id="STY65705.1"/>
    </source>
</evidence>
<dbReference type="Gene3D" id="3.50.50.60">
    <property type="entry name" value="FAD/NAD(P)-binding domain"/>
    <property type="match status" value="2"/>
</dbReference>
<evidence type="ECO:0000313" key="11">
    <source>
        <dbReference type="EMBL" id="TRB75952.1"/>
    </source>
</evidence>
<evidence type="ECO:0000259" key="8">
    <source>
        <dbReference type="Pfam" id="PF01494"/>
    </source>
</evidence>
<dbReference type="InterPro" id="IPR010971">
    <property type="entry name" value="UbiH/COQ6"/>
</dbReference>
<evidence type="ECO:0000256" key="2">
    <source>
        <dbReference type="ARBA" id="ARBA00004749"/>
    </source>
</evidence>
<dbReference type="PRINTS" id="PR00420">
    <property type="entry name" value="RNGMNOXGNASE"/>
</dbReference>
<evidence type="ECO:0000313" key="14">
    <source>
        <dbReference type="Proteomes" id="UP000318394"/>
    </source>
</evidence>
<sequence>MENKTTTQFDVVIVGGAVTGSVLALALSSFTHHKISIAIVEKSLPDYEQQGGFDARSIALAEGSLQKMGQIRPLAGSSLGEMISEIGTPIQQIQVADKGHFGKTTLKASEQNVAQLGMVVELAKFGRKLTACLAQQANITLFCPNQVVGIERSQQHCGLSLKNGEKLSCSLLVAADGIQSQIAKQCGVETVKVRDYAQSAIIANVELSESHQNQAFEYFTPQGPFALLPLSGNMMSLVWCVKEPNELIQLSDSEFLARLQQQFGWKLGQFVRVSKRFVYPLILQKAQSHIHHRLAVVGNAAQMLHPVAGQGFNLGLRDLTTLAELVALAFNQGKDIGEFSLLSTFENERTQDQARMINATSGLISLFCCEMLPVQVVRNLGLLTVSHSKIARDFVANQALGW</sequence>
<dbReference type="InterPro" id="IPR011295">
    <property type="entry name" value="UbiH"/>
</dbReference>
<evidence type="ECO:0000256" key="6">
    <source>
        <dbReference type="ARBA" id="ARBA00023002"/>
    </source>
</evidence>
<protein>
    <submittedName>
        <fullName evidence="9">2-octaprenyl-6-methoxyphenol hydroxylase</fullName>
    </submittedName>
    <submittedName>
        <fullName evidence="11">2-octaprenyl-6-methoxyphenyl hydroxylase</fullName>
        <ecNumber evidence="9 11">1.14.13.-</ecNumber>
    </submittedName>
</protein>
<dbReference type="Pfam" id="PF01494">
    <property type="entry name" value="FAD_binding_3"/>
    <property type="match status" value="1"/>
</dbReference>
<dbReference type="NCBIfam" id="TIGR01984">
    <property type="entry name" value="UbiH"/>
    <property type="match status" value="1"/>
</dbReference>
<feature type="domain" description="FAD-binding" evidence="8">
    <location>
        <begin position="9"/>
        <end position="358"/>
    </location>
</feature>
<organism evidence="11 13">
    <name type="scientific">Mannheimia haemolytica</name>
    <name type="common">Pasteurella haemolytica</name>
    <dbReference type="NCBI Taxonomy" id="75985"/>
    <lineage>
        <taxon>Bacteria</taxon>
        <taxon>Pseudomonadati</taxon>
        <taxon>Pseudomonadota</taxon>
        <taxon>Gammaproteobacteria</taxon>
        <taxon>Pasteurellales</taxon>
        <taxon>Pasteurellaceae</taxon>
        <taxon>Mannheimia</taxon>
    </lineage>
</organism>
<dbReference type="NCBIfam" id="TIGR01988">
    <property type="entry name" value="Ubi-OHases"/>
    <property type="match status" value="1"/>
</dbReference>
<dbReference type="EMBL" id="UGPL01000006">
    <property type="protein sequence ID" value="STY65705.1"/>
    <property type="molecule type" value="Genomic_DNA"/>
</dbReference>
<keyword evidence="5" id="KW-0274">FAD</keyword>
<comment type="similarity">
    <text evidence="3">Belongs to the UbiH/COQ6 family.</text>
</comment>
<dbReference type="EMBL" id="VAJB01000003">
    <property type="protein sequence ID" value="TRB75952.1"/>
    <property type="molecule type" value="Genomic_DNA"/>
</dbReference>
<dbReference type="GO" id="GO:0008681">
    <property type="term" value="F:2-octaprenyl-6-methoxyphenol hydroxylase activity"/>
    <property type="evidence" value="ECO:0007669"/>
    <property type="project" value="InterPro"/>
</dbReference>
<keyword evidence="14" id="KW-1185">Reference proteome</keyword>
<dbReference type="Proteomes" id="UP000318394">
    <property type="component" value="Unassembled WGS sequence"/>
</dbReference>
<evidence type="ECO:0000256" key="4">
    <source>
        <dbReference type="ARBA" id="ARBA00022630"/>
    </source>
</evidence>
<comment type="pathway">
    <text evidence="2">Cofactor biosynthesis; ubiquinone biosynthesis.</text>
</comment>
<dbReference type="GO" id="GO:0071949">
    <property type="term" value="F:FAD binding"/>
    <property type="evidence" value="ECO:0007669"/>
    <property type="project" value="InterPro"/>
</dbReference>
<dbReference type="EMBL" id="VAJI01000003">
    <property type="protein sequence ID" value="TRB39623.1"/>
    <property type="molecule type" value="Genomic_DNA"/>
</dbReference>
<gene>
    <name evidence="11" type="primary">ubiH</name>
    <name evidence="11" type="synonym">visB</name>
    <name evidence="11" type="ORF">FEA53_03080</name>
    <name evidence="10" type="ORF">FEB89_03080</name>
    <name evidence="9" type="ORF">NCTC9380_00974</name>
</gene>
<dbReference type="PANTHER" id="PTHR43876:SF8">
    <property type="entry name" value="2-OCTAPRENYL-6-METHOXYPHENOL HYDROXYLASE"/>
    <property type="match status" value="1"/>
</dbReference>
<dbReference type="InterPro" id="IPR018168">
    <property type="entry name" value="Ubi_Hdrlase_CS"/>
</dbReference>
<evidence type="ECO:0000256" key="3">
    <source>
        <dbReference type="ARBA" id="ARBA00005349"/>
    </source>
</evidence>
<dbReference type="Proteomes" id="UP000315164">
    <property type="component" value="Unassembled WGS sequence"/>
</dbReference>
<evidence type="ECO:0000313" key="12">
    <source>
        <dbReference type="Proteomes" id="UP000254031"/>
    </source>
</evidence>
<evidence type="ECO:0000313" key="13">
    <source>
        <dbReference type="Proteomes" id="UP000315164"/>
    </source>
</evidence>
<dbReference type="UniPathway" id="UPA00232"/>
<keyword evidence="4" id="KW-0285">Flavoprotein</keyword>
<dbReference type="InterPro" id="IPR036188">
    <property type="entry name" value="FAD/NAD-bd_sf"/>
</dbReference>
<dbReference type="GO" id="GO:0006744">
    <property type="term" value="P:ubiquinone biosynthetic process"/>
    <property type="evidence" value="ECO:0007669"/>
    <property type="project" value="UniProtKB-UniPathway"/>
</dbReference>
<evidence type="ECO:0000313" key="10">
    <source>
        <dbReference type="EMBL" id="TRB39623.1"/>
    </source>
</evidence>
<dbReference type="InterPro" id="IPR051205">
    <property type="entry name" value="UbiH/COQ6_monooxygenase"/>
</dbReference>
<dbReference type="RefSeq" id="WP_006251194.1">
    <property type="nucleotide sequence ID" value="NZ_CP017484.1"/>
</dbReference>
<dbReference type="Proteomes" id="UP000254031">
    <property type="component" value="Unassembled WGS sequence"/>
</dbReference>
<dbReference type="GeneID" id="67369701"/>
<dbReference type="OrthoDB" id="9769565at2"/>
<evidence type="ECO:0000256" key="1">
    <source>
        <dbReference type="ARBA" id="ARBA00001974"/>
    </source>
</evidence>
<proteinExistence type="inferred from homology"/>
<comment type="cofactor">
    <cofactor evidence="1">
        <name>FAD</name>
        <dbReference type="ChEBI" id="CHEBI:57692"/>
    </cofactor>
</comment>
<evidence type="ECO:0000256" key="7">
    <source>
        <dbReference type="ARBA" id="ARBA00023033"/>
    </source>
</evidence>
<dbReference type="SUPFAM" id="SSF51905">
    <property type="entry name" value="FAD/NAD(P)-binding domain"/>
    <property type="match status" value="1"/>
</dbReference>
<reference evidence="9 12" key="1">
    <citation type="submission" date="2018-06" db="EMBL/GenBank/DDBJ databases">
        <authorList>
            <consortium name="Pathogen Informatics"/>
            <person name="Doyle S."/>
        </authorList>
    </citation>
    <scope>NUCLEOTIDE SEQUENCE [LARGE SCALE GENOMIC DNA]</scope>
    <source>
        <strain evidence="9 12">NCTC9380</strain>
    </source>
</reference>
<keyword evidence="7" id="KW-0503">Monooxygenase</keyword>
<dbReference type="EC" id="1.14.13.-" evidence="9 11"/>
<dbReference type="NCBIfam" id="NF004356">
    <property type="entry name" value="PRK05732.1"/>
    <property type="match status" value="1"/>
</dbReference>